<keyword evidence="1" id="KW-0732">Signal</keyword>
<accession>A0A6M1U6U0</accession>
<dbReference type="Pfam" id="PF12915">
    <property type="entry name" value="DUF3833"/>
    <property type="match status" value="1"/>
</dbReference>
<feature type="chain" id="PRO_5026678484" evidence="1">
    <location>
        <begin position="21"/>
        <end position="182"/>
    </location>
</feature>
<feature type="signal peptide" evidence="1">
    <location>
        <begin position="1"/>
        <end position="20"/>
    </location>
</feature>
<organism evidence="2 3">
    <name type="scientific">Paragemmobacter kunshanensis</name>
    <dbReference type="NCBI Taxonomy" id="2583234"/>
    <lineage>
        <taxon>Bacteria</taxon>
        <taxon>Pseudomonadati</taxon>
        <taxon>Pseudomonadota</taxon>
        <taxon>Alphaproteobacteria</taxon>
        <taxon>Rhodobacterales</taxon>
        <taxon>Paracoccaceae</taxon>
        <taxon>Paragemmobacter</taxon>
    </lineage>
</organism>
<dbReference type="PROSITE" id="PS51257">
    <property type="entry name" value="PROKAR_LIPOPROTEIN"/>
    <property type="match status" value="1"/>
</dbReference>
<reference evidence="2 3" key="1">
    <citation type="submission" date="2020-02" db="EMBL/GenBank/DDBJ databases">
        <title>Rhodobacter translucens sp. nov., a novel bacterium isolated from activated sludge.</title>
        <authorList>
            <person name="Liu J."/>
        </authorList>
    </citation>
    <scope>NUCLEOTIDE SEQUENCE [LARGE SCALE GENOMIC DNA]</scope>
    <source>
        <strain evidence="2 3">HX-7-19</strain>
    </source>
</reference>
<dbReference type="Proteomes" id="UP000474758">
    <property type="component" value="Unassembled WGS sequence"/>
</dbReference>
<evidence type="ECO:0000313" key="2">
    <source>
        <dbReference type="EMBL" id="NGQ90753.1"/>
    </source>
</evidence>
<gene>
    <name evidence="2" type="ORF">G5V65_07570</name>
</gene>
<protein>
    <submittedName>
        <fullName evidence="2">DUF3833 domain-containing protein</fullName>
    </submittedName>
</protein>
<name>A0A6M1U6U0_9RHOB</name>
<dbReference type="EMBL" id="JAALFE010000005">
    <property type="protein sequence ID" value="NGQ90753.1"/>
    <property type="molecule type" value="Genomic_DNA"/>
</dbReference>
<keyword evidence="3" id="KW-1185">Reference proteome</keyword>
<dbReference type="AlphaFoldDB" id="A0A6M1U6U0"/>
<evidence type="ECO:0000313" key="3">
    <source>
        <dbReference type="Proteomes" id="UP000474758"/>
    </source>
</evidence>
<proteinExistence type="predicted"/>
<dbReference type="RefSeq" id="WP_165048551.1">
    <property type="nucleotide sequence ID" value="NZ_JAALFE010000005.1"/>
</dbReference>
<dbReference type="InterPro" id="IPR024409">
    <property type="entry name" value="DUF3833"/>
</dbReference>
<sequence>MRPLKIVAALALIPFLAACAGKPSLEDASLSTRELELEEFFDGRLVAHGQFQDIFGTVRRQFVADIRGDWDGQRLRLVEDFTYEDGSTEQRVWTLKKTGEETWEGTAPGVIGVATGVEKGDRFNWRYTIDLPVPAADGSVETVRVTFDDWMWLLSEDRLFNRAYMKRYGVDVGDVSIFFEKK</sequence>
<comment type="caution">
    <text evidence="2">The sequence shown here is derived from an EMBL/GenBank/DDBJ whole genome shotgun (WGS) entry which is preliminary data.</text>
</comment>
<evidence type="ECO:0000256" key="1">
    <source>
        <dbReference type="SAM" id="SignalP"/>
    </source>
</evidence>